<dbReference type="CDD" id="cd23763">
    <property type="entry name" value="ASKHA_ATPase_ROK"/>
    <property type="match status" value="1"/>
</dbReference>
<dbReference type="Pfam" id="PF00480">
    <property type="entry name" value="ROK"/>
    <property type="match status" value="2"/>
</dbReference>
<proteinExistence type="inferred from homology"/>
<evidence type="ECO:0000313" key="3">
    <source>
        <dbReference type="EMBL" id="VYS77710.1"/>
    </source>
</evidence>
<dbReference type="PANTHER" id="PTHR18964">
    <property type="entry name" value="ROK (REPRESSOR, ORF, KINASE) FAMILY"/>
    <property type="match status" value="1"/>
</dbReference>
<evidence type="ECO:0000259" key="2">
    <source>
        <dbReference type="Pfam" id="PF12802"/>
    </source>
</evidence>
<feature type="domain" description="HTH marR-type" evidence="2">
    <location>
        <begin position="16"/>
        <end position="58"/>
    </location>
</feature>
<dbReference type="InterPro" id="IPR000835">
    <property type="entry name" value="HTH_MarR-typ"/>
</dbReference>
<reference evidence="3" key="1">
    <citation type="submission" date="2019-11" db="EMBL/GenBank/DDBJ databases">
        <authorList>
            <person name="Feng L."/>
        </authorList>
    </citation>
    <scope>NUCLEOTIDE SEQUENCE</scope>
    <source>
        <strain evidence="3">AodontolyticusLFYP35</strain>
    </source>
</reference>
<comment type="similarity">
    <text evidence="1">Belongs to the ROK (NagC/XylR) family.</text>
</comment>
<dbReference type="GO" id="GO:0003700">
    <property type="term" value="F:DNA-binding transcription factor activity"/>
    <property type="evidence" value="ECO:0007669"/>
    <property type="project" value="InterPro"/>
</dbReference>
<dbReference type="PANTHER" id="PTHR18964:SF149">
    <property type="entry name" value="BIFUNCTIONAL UDP-N-ACETYLGLUCOSAMINE 2-EPIMERASE_N-ACETYLMANNOSAMINE KINASE"/>
    <property type="match status" value="1"/>
</dbReference>
<dbReference type="InterPro" id="IPR000600">
    <property type="entry name" value="ROK"/>
</dbReference>
<dbReference type="Gene3D" id="3.30.420.40">
    <property type="match status" value="3"/>
</dbReference>
<dbReference type="Pfam" id="PF12802">
    <property type="entry name" value="MarR_2"/>
    <property type="match status" value="1"/>
</dbReference>
<keyword evidence="3" id="KW-0418">Kinase</keyword>
<sequence length="386" mass="41290">MTQTYGPDRIREMNSLAVLAYLRAIEDTTSSQIAAATGLSRTSVNATITDLERLGWVQSLPPTSPPTGRPAKRYRFRSESGFVLGIDIGANRIATSLTDLCGEEKCAEETELAPSSAAPRRMEAVQHTISHTLEKNPSYRDGLALISVAVTGPVDEAGRMPFGGPLPGWESVPMVQELQACYKRPVTVENDCKCALDAESHLGQAQDVSSAVYIMAGARIGASFMIDGKVCRGSAGAAGEIGALPHLNWYKTPAHFFTHSQLPADLSHRAAARWVCDRMRAGDAEATRIVKEFARDLALGAAALILTIDPEVLILGGGISASADLWKDEFSSRLEELTIHMPEIRVSQLGGRGVVQGAVCRGIDQITAHACGEQLLPASEVIQIVS</sequence>
<dbReference type="InterPro" id="IPR036390">
    <property type="entry name" value="WH_DNA-bd_sf"/>
</dbReference>
<organism evidence="3">
    <name type="scientific">Schaalia odontolytica</name>
    <dbReference type="NCBI Taxonomy" id="1660"/>
    <lineage>
        <taxon>Bacteria</taxon>
        <taxon>Bacillati</taxon>
        <taxon>Actinomycetota</taxon>
        <taxon>Actinomycetes</taxon>
        <taxon>Actinomycetales</taxon>
        <taxon>Actinomycetaceae</taxon>
        <taxon>Schaalia</taxon>
    </lineage>
</organism>
<dbReference type="GO" id="GO:0047700">
    <property type="term" value="F:beta-glucoside kinase activity"/>
    <property type="evidence" value="ECO:0007669"/>
    <property type="project" value="UniProtKB-EC"/>
</dbReference>
<dbReference type="AlphaFoldDB" id="A0A6N2RD36"/>
<protein>
    <submittedName>
        <fullName evidence="3">Beta-glucoside kinase</fullName>
        <ecNumber evidence="3">2.7.1.85</ecNumber>
    </submittedName>
</protein>
<dbReference type="EMBL" id="CACRSM010000002">
    <property type="protein sequence ID" value="VYS77710.1"/>
    <property type="molecule type" value="Genomic_DNA"/>
</dbReference>
<dbReference type="InterPro" id="IPR043129">
    <property type="entry name" value="ATPase_NBD"/>
</dbReference>
<evidence type="ECO:0000256" key="1">
    <source>
        <dbReference type="ARBA" id="ARBA00006479"/>
    </source>
</evidence>
<keyword evidence="3" id="KW-0808">Transferase</keyword>
<dbReference type="EC" id="2.7.1.85" evidence="3"/>
<dbReference type="SUPFAM" id="SSF46785">
    <property type="entry name" value="Winged helix' DNA-binding domain"/>
    <property type="match status" value="1"/>
</dbReference>
<dbReference type="SUPFAM" id="SSF53067">
    <property type="entry name" value="Actin-like ATPase domain"/>
    <property type="match status" value="1"/>
</dbReference>
<dbReference type="InterPro" id="IPR036388">
    <property type="entry name" value="WH-like_DNA-bd_sf"/>
</dbReference>
<dbReference type="Gene3D" id="1.10.10.10">
    <property type="entry name" value="Winged helix-like DNA-binding domain superfamily/Winged helix DNA-binding domain"/>
    <property type="match status" value="1"/>
</dbReference>
<name>A0A6N2RD36_9ACTO</name>
<accession>A0A6N2RD36</accession>
<gene>
    <name evidence="3" type="primary">bglK</name>
    <name evidence="3" type="ORF">AOLFYP35_00256</name>
</gene>